<dbReference type="EMBL" id="JBJVNE010000387">
    <property type="protein sequence ID" value="MFM9653794.1"/>
    <property type="molecule type" value="Genomic_DNA"/>
</dbReference>
<proteinExistence type="predicted"/>
<dbReference type="Proteomes" id="UP001631993">
    <property type="component" value="Unassembled WGS sequence"/>
</dbReference>
<organism evidence="2 3">
    <name type="scientific">Streptomyces galilaeus</name>
    <dbReference type="NCBI Taxonomy" id="33899"/>
    <lineage>
        <taxon>Bacteria</taxon>
        <taxon>Bacillati</taxon>
        <taxon>Actinomycetota</taxon>
        <taxon>Actinomycetes</taxon>
        <taxon>Kitasatosporales</taxon>
        <taxon>Streptomycetaceae</taxon>
        <taxon>Streptomyces</taxon>
    </lineage>
</organism>
<keyword evidence="3" id="KW-1185">Reference proteome</keyword>
<sequence>MFATVAATPPFWESGLVAGASYFLIQQILLMLHQREIRFLLQDPDRDSFDVMASLKSMVEMYEKQWERDL</sequence>
<comment type="caution">
    <text evidence="2">The sequence shown here is derived from an EMBL/GenBank/DDBJ whole genome shotgun (WGS) entry which is preliminary data.</text>
</comment>
<reference evidence="2 3" key="1">
    <citation type="submission" date="2024-12" db="EMBL/GenBank/DDBJ databases">
        <title>Forecasting of Potato common scab and diversities of Pathogenic streptomyces spp. in china.</title>
        <authorList>
            <person name="Handique U."/>
            <person name="Wu J."/>
        </authorList>
    </citation>
    <scope>NUCLEOTIDE SEQUENCE [LARGE SCALE GENOMIC DNA]</scope>
    <source>
        <strain evidence="2 3">ZRIMU1585</strain>
    </source>
</reference>
<gene>
    <name evidence="2" type="ORF">ACKI1S_48290</name>
</gene>
<name>A0ABW9J353_STRGJ</name>
<protein>
    <submittedName>
        <fullName evidence="2">Uncharacterized protein</fullName>
    </submittedName>
</protein>
<evidence type="ECO:0000313" key="2">
    <source>
        <dbReference type="EMBL" id="MFM9653794.1"/>
    </source>
</evidence>
<keyword evidence="1" id="KW-0812">Transmembrane</keyword>
<evidence type="ECO:0000313" key="3">
    <source>
        <dbReference type="Proteomes" id="UP001631993"/>
    </source>
</evidence>
<feature type="non-terminal residue" evidence="2">
    <location>
        <position position="70"/>
    </location>
</feature>
<keyword evidence="1" id="KW-0472">Membrane</keyword>
<keyword evidence="1" id="KW-1133">Transmembrane helix</keyword>
<feature type="transmembrane region" description="Helical" evidence="1">
    <location>
        <begin position="12"/>
        <end position="32"/>
    </location>
</feature>
<accession>A0ABW9J353</accession>
<dbReference type="RefSeq" id="WP_409098028.1">
    <property type="nucleotide sequence ID" value="NZ_JBJVNE010000387.1"/>
</dbReference>
<evidence type="ECO:0000256" key="1">
    <source>
        <dbReference type="SAM" id="Phobius"/>
    </source>
</evidence>